<keyword evidence="10" id="KW-0807">Transducer</keyword>
<dbReference type="InterPro" id="IPR028082">
    <property type="entry name" value="Peripla_BP_I"/>
</dbReference>
<reference evidence="16" key="1">
    <citation type="journal article" date="2017" name="PLoS ONE">
        <title>The Agassiz's desert tortoise genome provides a resource for the conservation of a threatened species.</title>
        <authorList>
            <person name="Tollis M."/>
            <person name="DeNardo D.F."/>
            <person name="Cornelius J.A."/>
            <person name="Dolby G.A."/>
            <person name="Edwards T."/>
            <person name="Henen B.T."/>
            <person name="Karl A.E."/>
            <person name="Murphy R.W."/>
            <person name="Kusumi K."/>
        </authorList>
    </citation>
    <scope>NUCLEOTIDE SEQUENCE [LARGE SCALE GENOMIC DNA]</scope>
</reference>
<dbReference type="PROSITE" id="PS50259">
    <property type="entry name" value="G_PROTEIN_RECEP_F3_4"/>
    <property type="match status" value="1"/>
</dbReference>
<proteinExistence type="inferred from homology"/>
<feature type="transmembrane region" description="Helical" evidence="12">
    <location>
        <begin position="741"/>
        <end position="762"/>
    </location>
</feature>
<dbReference type="InterPro" id="IPR001828">
    <property type="entry name" value="ANF_lig-bd_rcpt"/>
</dbReference>
<feature type="transmembrane region" description="Helical" evidence="12">
    <location>
        <begin position="636"/>
        <end position="655"/>
    </location>
</feature>
<dbReference type="Pfam" id="PF00003">
    <property type="entry name" value="7tm_3"/>
    <property type="match status" value="1"/>
</dbReference>
<feature type="transmembrane region" description="Helical" evidence="12">
    <location>
        <begin position="590"/>
        <end position="615"/>
    </location>
</feature>
<keyword evidence="7 12" id="KW-0472">Membrane</keyword>
<dbReference type="GO" id="GO:0004930">
    <property type="term" value="F:G protein-coupled receptor activity"/>
    <property type="evidence" value="ECO:0007669"/>
    <property type="project" value="UniProtKB-KW"/>
</dbReference>
<keyword evidence="9" id="KW-0325">Glycoprotein</keyword>
<dbReference type="GO" id="GO:0050917">
    <property type="term" value="P:sensory perception of umami taste"/>
    <property type="evidence" value="ECO:0007669"/>
    <property type="project" value="TreeGrafter"/>
</dbReference>
<keyword evidence="3 12" id="KW-0812">Transmembrane</keyword>
<dbReference type="InterPro" id="IPR000068">
    <property type="entry name" value="GPCR_3_Ca_sens_rcpt-rel"/>
</dbReference>
<evidence type="ECO:0000256" key="2">
    <source>
        <dbReference type="ARBA" id="ARBA00022475"/>
    </source>
</evidence>
<evidence type="ECO:0000256" key="8">
    <source>
        <dbReference type="ARBA" id="ARBA00023170"/>
    </source>
</evidence>
<dbReference type="SUPFAM" id="SSF53822">
    <property type="entry name" value="Periplasmic binding protein-like I"/>
    <property type="match status" value="1"/>
</dbReference>
<dbReference type="Pfam" id="PF01094">
    <property type="entry name" value="ANF_receptor"/>
    <property type="match status" value="1"/>
</dbReference>
<evidence type="ECO:0000256" key="7">
    <source>
        <dbReference type="ARBA" id="ARBA00023136"/>
    </source>
</evidence>
<evidence type="ECO:0000256" key="1">
    <source>
        <dbReference type="ARBA" id="ARBA00004651"/>
    </source>
</evidence>
<dbReference type="InterPro" id="IPR017978">
    <property type="entry name" value="GPCR_3_C"/>
</dbReference>
<evidence type="ECO:0000256" key="10">
    <source>
        <dbReference type="ARBA" id="ARBA00023224"/>
    </source>
</evidence>
<accession>A0A452HYZ5</accession>
<reference evidence="15" key="3">
    <citation type="submission" date="2025-09" db="UniProtKB">
        <authorList>
            <consortium name="Ensembl"/>
        </authorList>
    </citation>
    <scope>IDENTIFICATION</scope>
</reference>
<keyword evidence="2" id="KW-1003">Cell membrane</keyword>
<comment type="subcellular location">
    <subcellularLocation>
        <location evidence="1">Cell membrane</location>
        <topology evidence="1">Multi-pass membrane protein</topology>
    </subcellularLocation>
</comment>
<dbReference type="InterPro" id="IPR038550">
    <property type="entry name" value="GPCR_3_9-Cys_sf"/>
</dbReference>
<dbReference type="Ensembl" id="ENSGAGT00000023253.1">
    <property type="protein sequence ID" value="ENSGAGP00000020408.1"/>
    <property type="gene ID" value="ENSGAGG00000015037.1"/>
</dbReference>
<dbReference type="FunFam" id="3.40.50.2300:FF:000016">
    <property type="entry name" value="Taste 1 receptor member 2"/>
    <property type="match status" value="1"/>
</dbReference>
<evidence type="ECO:0000256" key="3">
    <source>
        <dbReference type="ARBA" id="ARBA00022692"/>
    </source>
</evidence>
<reference evidence="15" key="2">
    <citation type="submission" date="2025-08" db="UniProtKB">
        <authorList>
            <consortium name="Ensembl"/>
        </authorList>
    </citation>
    <scope>IDENTIFICATION</scope>
</reference>
<evidence type="ECO:0000256" key="11">
    <source>
        <dbReference type="ARBA" id="ARBA00038492"/>
    </source>
</evidence>
<feature type="transmembrane region" description="Helical" evidence="12">
    <location>
        <begin position="559"/>
        <end position="578"/>
    </location>
</feature>
<feature type="transmembrane region" description="Helical" evidence="12">
    <location>
        <begin position="713"/>
        <end position="735"/>
    </location>
</feature>
<evidence type="ECO:0000256" key="12">
    <source>
        <dbReference type="SAM" id="Phobius"/>
    </source>
</evidence>
<dbReference type="PRINTS" id="PR00248">
    <property type="entry name" value="GPCRMGR"/>
</dbReference>
<evidence type="ECO:0000313" key="15">
    <source>
        <dbReference type="Ensembl" id="ENSGAGP00000020408.1"/>
    </source>
</evidence>
<dbReference type="PANTHER" id="PTHR24061:SF3">
    <property type="entry name" value="TASTE RECEPTOR TYPE 1 MEMBER 1"/>
    <property type="match status" value="1"/>
</dbReference>
<comment type="similarity">
    <text evidence="11">Belongs to the G-protein coupled receptor 3 family. TAS1R subfamily.</text>
</comment>
<dbReference type="FunFam" id="2.10.50.30:FF:000004">
    <property type="entry name" value="Taste receptor type 1 member 3-like protein"/>
    <property type="match status" value="1"/>
</dbReference>
<dbReference type="Gene3D" id="3.40.50.2300">
    <property type="match status" value="2"/>
</dbReference>
<feature type="transmembrane region" description="Helical" evidence="12">
    <location>
        <begin position="684"/>
        <end position="701"/>
    </location>
</feature>
<dbReference type="InterPro" id="IPR000337">
    <property type="entry name" value="GPCR_3"/>
</dbReference>
<evidence type="ECO:0000256" key="13">
    <source>
        <dbReference type="SAM" id="SignalP"/>
    </source>
</evidence>
<evidence type="ECO:0000256" key="6">
    <source>
        <dbReference type="ARBA" id="ARBA00023040"/>
    </source>
</evidence>
<keyword evidence="4 13" id="KW-0732">Signal</keyword>
<keyword evidence="6" id="KW-0297">G-protein coupled receptor</keyword>
<sequence>MMLFLPFILYLYLLAPCYWAFICQNTGPPSEFRMDWDYTIAGFFRLRSYSTTEKPRPEVDICDRAASVDSHGYHLLQAMRFAIEKINNSSSLLLNVTLGYEIYNTCSVSANMYATLSILAQSRQHHVEVLSNFTHYQPKAVALIGPDSSQFTLITAAILSILLMPEISYEASNEVLSLKHAYPSFLHTIPSDRLQVEAVVLLLKEFRWNWIAMVDSDDAFGRNGIKTLQAVVAKNDICAAYQGIIPTKGGASSPELKEMVRVLTRTGVKVTVVFSNVDSAKDFSDMVVQENVTEKVYIPGIHRIGTVIGLSVKQAKLPGLEEFESTHVNSEKSNIATCAPDLGVDGRGGGSSSNEKHQPRLQSDLHKVPLTHFSAPDIWTSFNVYSAVFAVAHGMHHLLGCCSGACSKDKVHPWQLLEKIKQVNFTLQKSQVHFDGSGDPLTGYDLVIWKWTGQTWSFDVIGSFRQNPNRLNIGQAGLLWHTKDNQVPVSTCSKVCVKGEKRLQVGLHECCFDCVACPTRTFLNSSALLTGITLLLAGTAALFAQNLTTPVVKSAGGRMCFLMLGALICACCSLYCYFGEPTWHMSLLRLPVFSISFTICLSCIATHAFQILCIFKLASKWPAFYRAWMRHNGPNLFIGACTAAQVVMCLVLLSTNPSVPRKDYTTFMMLIIFQCSEDDATGGLLYNTLLGICCFVISYMGKDLSENYNETKCITCSLLINFVCFIGFLTTYVFYQGKYLVAIIVLSNLTTLSGIFGGYFLLKGYIILFRAEVNTTEHFQMSIQSYTTKRSLD</sequence>
<feature type="chain" id="PRO_5019417202" description="G-protein coupled receptors family 3 profile domain-containing protein" evidence="13">
    <location>
        <begin position="21"/>
        <end position="793"/>
    </location>
</feature>
<dbReference type="Proteomes" id="UP000291020">
    <property type="component" value="Unassembled WGS sequence"/>
</dbReference>
<evidence type="ECO:0000256" key="4">
    <source>
        <dbReference type="ARBA" id="ARBA00022729"/>
    </source>
</evidence>
<feature type="signal peptide" evidence="13">
    <location>
        <begin position="1"/>
        <end position="20"/>
    </location>
</feature>
<keyword evidence="16" id="KW-1185">Reference proteome</keyword>
<dbReference type="PANTHER" id="PTHR24061">
    <property type="entry name" value="CALCIUM-SENSING RECEPTOR-RELATED"/>
    <property type="match status" value="1"/>
</dbReference>
<evidence type="ECO:0000256" key="5">
    <source>
        <dbReference type="ARBA" id="ARBA00022989"/>
    </source>
</evidence>
<keyword evidence="8" id="KW-0675">Receptor</keyword>
<feature type="domain" description="G-protein coupled receptors family 3 profile" evidence="14">
    <location>
        <begin position="541"/>
        <end position="783"/>
    </location>
</feature>
<feature type="transmembrane region" description="Helical" evidence="12">
    <location>
        <begin position="527"/>
        <end position="547"/>
    </location>
</feature>
<name>A0A452HYZ5_9SAUR</name>
<dbReference type="GO" id="GO:0005886">
    <property type="term" value="C:plasma membrane"/>
    <property type="evidence" value="ECO:0007669"/>
    <property type="project" value="UniProtKB-SubCell"/>
</dbReference>
<dbReference type="Gene3D" id="2.10.50.30">
    <property type="entry name" value="GPCR, family 3, nine cysteines domain"/>
    <property type="match status" value="1"/>
</dbReference>
<keyword evidence="5 12" id="KW-1133">Transmembrane helix</keyword>
<dbReference type="AlphaFoldDB" id="A0A452HYZ5"/>
<organism evidence="15 16">
    <name type="scientific">Gopherus agassizii</name>
    <name type="common">Agassiz's desert tortoise</name>
    <dbReference type="NCBI Taxonomy" id="38772"/>
    <lineage>
        <taxon>Eukaryota</taxon>
        <taxon>Metazoa</taxon>
        <taxon>Chordata</taxon>
        <taxon>Craniata</taxon>
        <taxon>Vertebrata</taxon>
        <taxon>Euteleostomi</taxon>
        <taxon>Archelosauria</taxon>
        <taxon>Testudinata</taxon>
        <taxon>Testudines</taxon>
        <taxon>Cryptodira</taxon>
        <taxon>Durocryptodira</taxon>
        <taxon>Testudinoidea</taxon>
        <taxon>Testudinidae</taxon>
        <taxon>Gopherus</taxon>
    </lineage>
</organism>
<evidence type="ECO:0000313" key="16">
    <source>
        <dbReference type="Proteomes" id="UP000291020"/>
    </source>
</evidence>
<evidence type="ECO:0000259" key="14">
    <source>
        <dbReference type="PROSITE" id="PS50259"/>
    </source>
</evidence>
<evidence type="ECO:0000256" key="9">
    <source>
        <dbReference type="ARBA" id="ARBA00023180"/>
    </source>
</evidence>
<protein>
    <recommendedName>
        <fullName evidence="14">G-protein coupled receptors family 3 profile domain-containing protein</fullName>
    </recommendedName>
</protein>
<dbReference type="STRING" id="38772.ENSGAGP00000020408"/>